<gene>
    <name evidence="9" type="ORF">FKV68_14460</name>
</gene>
<evidence type="ECO:0000259" key="8">
    <source>
        <dbReference type="PROSITE" id="PS50885"/>
    </source>
</evidence>
<evidence type="ECO:0000256" key="1">
    <source>
        <dbReference type="ARBA" id="ARBA00004370"/>
    </source>
</evidence>
<dbReference type="Pfam" id="PF11563">
    <property type="entry name" value="Protoglobin"/>
    <property type="match status" value="1"/>
</dbReference>
<dbReference type="SUPFAM" id="SSF46458">
    <property type="entry name" value="Globin-like"/>
    <property type="match status" value="1"/>
</dbReference>
<dbReference type="GO" id="GO:0016020">
    <property type="term" value="C:membrane"/>
    <property type="evidence" value="ECO:0007669"/>
    <property type="project" value="UniProtKB-SubCell"/>
</dbReference>
<dbReference type="InterPro" id="IPR009050">
    <property type="entry name" value="Globin-like_sf"/>
</dbReference>
<dbReference type="CDD" id="cd01068">
    <property type="entry name" value="globin_sensor"/>
    <property type="match status" value="1"/>
</dbReference>
<evidence type="ECO:0000259" key="7">
    <source>
        <dbReference type="PROSITE" id="PS50111"/>
    </source>
</evidence>
<feature type="domain" description="HAMP" evidence="8">
    <location>
        <begin position="218"/>
        <end position="263"/>
    </location>
</feature>
<dbReference type="GO" id="GO:0006935">
    <property type="term" value="P:chemotaxis"/>
    <property type="evidence" value="ECO:0007669"/>
    <property type="project" value="UniProtKB-KW"/>
</dbReference>
<dbReference type="GO" id="GO:0020037">
    <property type="term" value="F:heme binding"/>
    <property type="evidence" value="ECO:0007669"/>
    <property type="project" value="InterPro"/>
</dbReference>
<dbReference type="PANTHER" id="PTHR43531">
    <property type="entry name" value="PROTEIN ICFG"/>
    <property type="match status" value="1"/>
</dbReference>
<keyword evidence="5" id="KW-0175">Coiled coil</keyword>
<accession>A0A859QI85</accession>
<keyword evidence="10" id="KW-1185">Reference proteome</keyword>
<comment type="similarity">
    <text evidence="3">Belongs to the methyl-accepting chemotaxis (MCP) protein family.</text>
</comment>
<dbReference type="FunFam" id="1.10.287.950:FF:000001">
    <property type="entry name" value="Methyl-accepting chemotaxis sensory transducer"/>
    <property type="match status" value="1"/>
</dbReference>
<evidence type="ECO:0000256" key="4">
    <source>
        <dbReference type="PROSITE-ProRule" id="PRU00284"/>
    </source>
</evidence>
<feature type="region of interest" description="Disordered" evidence="6">
    <location>
        <begin position="1"/>
        <end position="32"/>
    </location>
</feature>
<keyword evidence="2" id="KW-0145">Chemotaxis</keyword>
<dbReference type="GO" id="GO:0019825">
    <property type="term" value="F:oxygen binding"/>
    <property type="evidence" value="ECO:0007669"/>
    <property type="project" value="InterPro"/>
</dbReference>
<evidence type="ECO:0000313" key="10">
    <source>
        <dbReference type="Proteomes" id="UP000510721"/>
    </source>
</evidence>
<evidence type="ECO:0000256" key="2">
    <source>
        <dbReference type="ARBA" id="ARBA00022500"/>
    </source>
</evidence>
<evidence type="ECO:0000256" key="6">
    <source>
        <dbReference type="SAM" id="MobiDB-lite"/>
    </source>
</evidence>
<dbReference type="InterPro" id="IPR004090">
    <property type="entry name" value="Chemotax_Me-accpt_rcpt"/>
</dbReference>
<dbReference type="InterPro" id="IPR044398">
    <property type="entry name" value="Globin-sensor_dom"/>
</dbReference>
<dbReference type="InterPro" id="IPR039379">
    <property type="entry name" value="Protoglobin_sensor_dom"/>
</dbReference>
<evidence type="ECO:0000313" key="9">
    <source>
        <dbReference type="EMBL" id="QLL62555.1"/>
    </source>
</evidence>
<reference evidence="9 10" key="1">
    <citation type="submission" date="2019-06" db="EMBL/GenBank/DDBJ databases">
        <title>Complete genome sequence of Ensifer mexicanus ITTG R7 isolated from nodules of Acacia angustissima (Mill.) Kuntze.</title>
        <authorList>
            <person name="Rincon-Rosales R."/>
            <person name="Rogel M.A."/>
            <person name="Guerrero G."/>
            <person name="Rincon-Molina C.I."/>
            <person name="Lopez-Lopez A."/>
            <person name="Martinez-Romero E."/>
        </authorList>
    </citation>
    <scope>NUCLEOTIDE SEQUENCE [LARGE SCALE GENOMIC DNA]</scope>
    <source>
        <strain evidence="9 10">ITTG R7</strain>
    </source>
</reference>
<dbReference type="AlphaFoldDB" id="A0A859QI85"/>
<dbReference type="InterPro" id="IPR003660">
    <property type="entry name" value="HAMP_dom"/>
</dbReference>
<organism evidence="9 10">
    <name type="scientific">Sinorhizobium mexicanum</name>
    <dbReference type="NCBI Taxonomy" id="375549"/>
    <lineage>
        <taxon>Bacteria</taxon>
        <taxon>Pseudomonadati</taxon>
        <taxon>Pseudomonadota</taxon>
        <taxon>Alphaproteobacteria</taxon>
        <taxon>Hyphomicrobiales</taxon>
        <taxon>Rhizobiaceae</taxon>
        <taxon>Sinorhizobium/Ensifer group</taxon>
        <taxon>Sinorhizobium</taxon>
    </lineage>
</organism>
<dbReference type="Gene3D" id="1.10.490.10">
    <property type="entry name" value="Globins"/>
    <property type="match status" value="1"/>
</dbReference>
<dbReference type="Pfam" id="PF00015">
    <property type="entry name" value="MCPsignal"/>
    <property type="match status" value="1"/>
</dbReference>
<dbReference type="InterPro" id="IPR051310">
    <property type="entry name" value="MCP_chemotaxis"/>
</dbReference>
<dbReference type="InterPro" id="IPR004089">
    <property type="entry name" value="MCPsignal_dom"/>
</dbReference>
<dbReference type="CDD" id="cd11386">
    <property type="entry name" value="MCP_signal"/>
    <property type="match status" value="1"/>
</dbReference>
<feature type="compositionally biased region" description="Low complexity" evidence="6">
    <location>
        <begin position="1"/>
        <end position="22"/>
    </location>
</feature>
<sequence>MRCSVSVVPPSMTQSSSTQGSSRMKTEPSTAGQDIAGRLNFMALDEAAKTNLRALKPILQKELGPALDRFYARVKQTPETKAFFSSDGRITRAKNAQLGHWANIADANFNAEYGSKVRTIGQVHAKIGLEPRWYIGGYALIAEHLIGAAVKTHWPKGGVFSRQTTSAEEMGAMLASLIKGVFLDMDLSISVYMDASDVTKQRAVQEEVLAGERELVSRTLGAALKQISDGDLTARITSDLPEAYGELRENFNHAISELARVIGGIGAGASQIHLNAKEIADAADDLAKRTERQAANLEETAAAVEQVTRTVRQTAEGADQANSTVIAARANAEQGGEVVSYAIGVMQEIQASSASIARIVDVIDEIAFQTNLLALNAGIEAARAGDAGRGFAVVASEVRALAQRCAEAAREIQSLIAKSREQVEDGVNSVNKVAQSLQQIVAQVVEVSAVFGAIRASTAEQATGLQEVNSSISQMDQITQQNAAMVEQANASSQALTAEAEQIARRLRAFKTSGSGTAGATFGYHVAA</sequence>
<dbReference type="PROSITE" id="PS50111">
    <property type="entry name" value="CHEMOTAXIS_TRANSDUC_2"/>
    <property type="match status" value="1"/>
</dbReference>
<dbReference type="PRINTS" id="PR00260">
    <property type="entry name" value="CHEMTRNSDUCR"/>
</dbReference>
<dbReference type="GO" id="GO:0004888">
    <property type="term" value="F:transmembrane signaling receptor activity"/>
    <property type="evidence" value="ECO:0007669"/>
    <property type="project" value="InterPro"/>
</dbReference>
<feature type="coiled-coil region" evidence="5">
    <location>
        <begin position="280"/>
        <end position="307"/>
    </location>
</feature>
<dbReference type="Proteomes" id="UP000510721">
    <property type="component" value="Chromosome"/>
</dbReference>
<keyword evidence="4" id="KW-0807">Transducer</keyword>
<feature type="domain" description="Methyl-accepting transducer" evidence="7">
    <location>
        <begin position="268"/>
        <end position="497"/>
    </location>
</feature>
<evidence type="ECO:0000256" key="3">
    <source>
        <dbReference type="ARBA" id="ARBA00029447"/>
    </source>
</evidence>
<dbReference type="Gene3D" id="1.10.287.950">
    <property type="entry name" value="Methyl-accepting chemotaxis protein"/>
    <property type="match status" value="1"/>
</dbReference>
<dbReference type="PANTHER" id="PTHR43531:SF11">
    <property type="entry name" value="METHYL-ACCEPTING CHEMOTAXIS PROTEIN 3"/>
    <property type="match status" value="1"/>
</dbReference>
<dbReference type="PROSITE" id="PS50885">
    <property type="entry name" value="HAMP"/>
    <property type="match status" value="1"/>
</dbReference>
<dbReference type="EMBL" id="CP041238">
    <property type="protein sequence ID" value="QLL62555.1"/>
    <property type="molecule type" value="Genomic_DNA"/>
</dbReference>
<dbReference type="InterPro" id="IPR012292">
    <property type="entry name" value="Globin/Proto"/>
</dbReference>
<dbReference type="KEGG" id="emx:FKV68_14460"/>
<evidence type="ECO:0000256" key="5">
    <source>
        <dbReference type="SAM" id="Coils"/>
    </source>
</evidence>
<proteinExistence type="inferred from homology"/>
<dbReference type="SMART" id="SM00283">
    <property type="entry name" value="MA"/>
    <property type="match status" value="1"/>
</dbReference>
<name>A0A859QI85_9HYPH</name>
<protein>
    <submittedName>
        <fullName evidence="9">Globin-coupled sensor protein</fullName>
    </submittedName>
</protein>
<comment type="subcellular location">
    <subcellularLocation>
        <location evidence="1">Membrane</location>
    </subcellularLocation>
</comment>
<dbReference type="GO" id="GO:0007165">
    <property type="term" value="P:signal transduction"/>
    <property type="evidence" value="ECO:0007669"/>
    <property type="project" value="UniProtKB-KW"/>
</dbReference>
<dbReference type="SUPFAM" id="SSF58104">
    <property type="entry name" value="Methyl-accepting chemotaxis protein (MCP) signaling domain"/>
    <property type="match status" value="1"/>
</dbReference>